<dbReference type="InterPro" id="IPR016024">
    <property type="entry name" value="ARM-type_fold"/>
</dbReference>
<evidence type="ECO:0000313" key="2">
    <source>
        <dbReference type="Proteomes" id="UP001470230"/>
    </source>
</evidence>
<sequence length="856" mass="97732">MSDFINLVLCAFDPTSPTNQEAQKTIISMKNSNCNNFLEAICKSIQIPSLDEKTIQLLLILSREAFSRDIESATSDQQNISSETLSKYESILIMAMNDPRQKVRYHSSMCLGHFGFYCILRDPLFLVHFFQIFDMNNSTNEFTISYEKSLLYILKQTCFSTEQKKQISLFIITRLSIDSSLTEEKSICLQMLLLISPSFLTFFTQEENVNIFQLLKNFSMNIELTYYSFSIWSKIIKKNPSLISCELFLDLMEISILIVSNIESESDIQQVNGEFFLDNKARSKFEIFKFWIFSIGSDCPLTATISPYLPKLAEFGLKNLFIPCLDEDSFNIATDHASFLLSSIIVTFPNESIPLFLPFIESKFDQQQDQTDPSVMKDQYDAFVLFMLILQTDLAESFLTHSIQLIQTALSSPIRQIQIVGLNIISRITDFYDVEPILSQIDFTSFLPLCMNFFRTGIFYVQSESISTIKKIVLMVNSIDFNEPNINSNLLKYKEFKKMELIKEILSLIKPNSSSEQIKACLSLVEDLVVYVDDFNSLLFIFQFTCQFISIIVEGNPNDSCISSSCMLITTILSNNQKFTFPIDLLTQLFQLLIGLQTTENGDQAIFTIGFIARAMKDSFQPFLSTTIATSLHNIDHKTFVLHSILCLQMVMRALNLSPALPEIVARLFSVLNDENSSGNEYVVTFQTFKNIFRLYYDFLETNPDLLNCMINFTNSAVESLNDMIENDKETALTIAYLLFDLYSILFENDLKKKFGFISSHFFILTSTIITANRRKDDDADDDELTSEVKIPSEFVGQLIVTVKLLADTFGPSLHTVLDKSHILEFLAGIANLYQQGQAKDSIDHIMSIVCNQQQQ</sequence>
<organism evidence="1 2">
    <name type="scientific">Tritrichomonas musculus</name>
    <dbReference type="NCBI Taxonomy" id="1915356"/>
    <lineage>
        <taxon>Eukaryota</taxon>
        <taxon>Metamonada</taxon>
        <taxon>Parabasalia</taxon>
        <taxon>Tritrichomonadida</taxon>
        <taxon>Tritrichomonadidae</taxon>
        <taxon>Tritrichomonas</taxon>
    </lineage>
</organism>
<accession>A0ABR2HIV4</accession>
<name>A0ABR2HIV4_9EUKA</name>
<gene>
    <name evidence="1" type="ORF">M9Y10_018832</name>
</gene>
<evidence type="ECO:0000313" key="1">
    <source>
        <dbReference type="EMBL" id="KAK8847800.1"/>
    </source>
</evidence>
<dbReference type="Proteomes" id="UP001470230">
    <property type="component" value="Unassembled WGS sequence"/>
</dbReference>
<evidence type="ECO:0008006" key="3">
    <source>
        <dbReference type="Google" id="ProtNLM"/>
    </source>
</evidence>
<dbReference type="EMBL" id="JAPFFF010000027">
    <property type="protein sequence ID" value="KAK8847800.1"/>
    <property type="molecule type" value="Genomic_DNA"/>
</dbReference>
<protein>
    <recommendedName>
        <fullName evidence="3">Importin N-terminal domain-containing protein</fullName>
    </recommendedName>
</protein>
<comment type="caution">
    <text evidence="1">The sequence shown here is derived from an EMBL/GenBank/DDBJ whole genome shotgun (WGS) entry which is preliminary data.</text>
</comment>
<proteinExistence type="predicted"/>
<keyword evidence="2" id="KW-1185">Reference proteome</keyword>
<dbReference type="InterPro" id="IPR011989">
    <property type="entry name" value="ARM-like"/>
</dbReference>
<reference evidence="1 2" key="1">
    <citation type="submission" date="2024-04" db="EMBL/GenBank/DDBJ databases">
        <title>Tritrichomonas musculus Genome.</title>
        <authorList>
            <person name="Alves-Ferreira E."/>
            <person name="Grigg M."/>
            <person name="Lorenzi H."/>
            <person name="Galac M."/>
        </authorList>
    </citation>
    <scope>NUCLEOTIDE SEQUENCE [LARGE SCALE GENOMIC DNA]</scope>
    <source>
        <strain evidence="1 2">EAF2021</strain>
    </source>
</reference>
<dbReference type="Gene3D" id="1.25.10.10">
    <property type="entry name" value="Leucine-rich Repeat Variant"/>
    <property type="match status" value="1"/>
</dbReference>
<dbReference type="SUPFAM" id="SSF48371">
    <property type="entry name" value="ARM repeat"/>
    <property type="match status" value="1"/>
</dbReference>